<reference evidence="2" key="1">
    <citation type="submission" date="2009-01" db="EMBL/GenBank/DDBJ databases">
        <title>Complete sequence of plasmid 2 of Methylobacterium nodulans ORS 2060.</title>
        <authorList>
            <consortium name="US DOE Joint Genome Institute"/>
            <person name="Lucas S."/>
            <person name="Copeland A."/>
            <person name="Lapidus A."/>
            <person name="Glavina del Rio T."/>
            <person name="Dalin E."/>
            <person name="Tice H."/>
            <person name="Bruce D."/>
            <person name="Goodwin L."/>
            <person name="Pitluck S."/>
            <person name="Sims D."/>
            <person name="Brettin T."/>
            <person name="Detter J.C."/>
            <person name="Han C."/>
            <person name="Larimer F."/>
            <person name="Land M."/>
            <person name="Hauser L."/>
            <person name="Kyrpides N."/>
            <person name="Ivanova N."/>
            <person name="Marx C.J."/>
            <person name="Richardson P."/>
        </authorList>
    </citation>
    <scope>NUCLEOTIDE SEQUENCE [LARGE SCALE GENOMIC DNA]</scope>
    <source>
        <strain evidence="2">LMG 21967 / CNCM I-2342 / ORS 2060</strain>
        <plasmid evidence="2">Plasmid pMNOD02</plasmid>
    </source>
</reference>
<gene>
    <name evidence="1" type="ordered locus">Mnod_8137</name>
</gene>
<sequence length="84" mass="9746">MANGLFARAERAMEETRRLHKNRLRIQALVQQTVHAFRATREDVKAYRQKAADGLARRSLQALAPMPDTIIRPRARRRGTRKQP</sequence>
<keyword evidence="2" id="KW-1185">Reference proteome</keyword>
<accession>B8IX79</accession>
<dbReference type="HOGENOM" id="CLU_174730_0_0_5"/>
<name>B8IX79_METNO</name>
<protein>
    <submittedName>
        <fullName evidence="1">Uncharacterized protein</fullName>
    </submittedName>
</protein>
<dbReference type="RefSeq" id="WP_012631320.1">
    <property type="nucleotide sequence ID" value="NC_011887.1"/>
</dbReference>
<evidence type="ECO:0000313" key="2">
    <source>
        <dbReference type="Proteomes" id="UP000008207"/>
    </source>
</evidence>
<organism evidence="1 2">
    <name type="scientific">Methylobacterium nodulans (strain LMG 21967 / CNCM I-2342 / ORS 2060)</name>
    <dbReference type="NCBI Taxonomy" id="460265"/>
    <lineage>
        <taxon>Bacteria</taxon>
        <taxon>Pseudomonadati</taxon>
        <taxon>Pseudomonadota</taxon>
        <taxon>Alphaproteobacteria</taxon>
        <taxon>Hyphomicrobiales</taxon>
        <taxon>Methylobacteriaceae</taxon>
        <taxon>Methylobacterium</taxon>
    </lineage>
</organism>
<geneLocation type="plasmid" evidence="1 2">
    <name>pMNOD02</name>
</geneLocation>
<evidence type="ECO:0000313" key="1">
    <source>
        <dbReference type="EMBL" id="ACL63120.1"/>
    </source>
</evidence>
<dbReference type="AlphaFoldDB" id="B8IX79"/>
<dbReference type="KEGG" id="mno:Mnod_8137"/>
<dbReference type="EMBL" id="CP001351">
    <property type="protein sequence ID" value="ACL63120.1"/>
    <property type="molecule type" value="Genomic_DNA"/>
</dbReference>
<proteinExistence type="predicted"/>
<dbReference type="Proteomes" id="UP000008207">
    <property type="component" value="Plasmid pMNOD02"/>
</dbReference>
<keyword evidence="1" id="KW-0614">Plasmid</keyword>